<keyword evidence="1" id="KW-1133">Transmembrane helix</keyword>
<evidence type="ECO:0000313" key="2">
    <source>
        <dbReference type="EMBL" id="KAE9408780.1"/>
    </source>
</evidence>
<dbReference type="EMBL" id="ML769390">
    <property type="protein sequence ID" value="KAE9408780.1"/>
    <property type="molecule type" value="Genomic_DNA"/>
</dbReference>
<sequence>MASVLSVFSSALFFLLPVFSLLGFSQCKLTRRDLASVIGLMIFGLLGAVLGVLGILAMARASGLRAILNGFCGLTTNALLAGSIYKSNQNRERSIVPNVNLAVYAVLMSLLVICGTVLSLLQKPSSLLGPLFHLLFATAALPLLVYTFLATVPDSNPNDNDILSYAEDVAPATPNTPRKFQSHLTLPLSPSFLSFSSPPPSPCSNRTFSSSVYPESRSTKTKKCTSLDLPSTHPHSIQLKHGTNTEFGAKKSCCSTCYSSDLFQREED</sequence>
<gene>
    <name evidence="2" type="ORF">BT96DRAFT_671398</name>
</gene>
<organism evidence="2 3">
    <name type="scientific">Gymnopus androsaceus JB14</name>
    <dbReference type="NCBI Taxonomy" id="1447944"/>
    <lineage>
        <taxon>Eukaryota</taxon>
        <taxon>Fungi</taxon>
        <taxon>Dikarya</taxon>
        <taxon>Basidiomycota</taxon>
        <taxon>Agaricomycotina</taxon>
        <taxon>Agaricomycetes</taxon>
        <taxon>Agaricomycetidae</taxon>
        <taxon>Agaricales</taxon>
        <taxon>Marasmiineae</taxon>
        <taxon>Omphalotaceae</taxon>
        <taxon>Gymnopus</taxon>
    </lineage>
</organism>
<protein>
    <submittedName>
        <fullName evidence="2">Uncharacterized protein</fullName>
    </submittedName>
</protein>
<keyword evidence="3" id="KW-1185">Reference proteome</keyword>
<keyword evidence="1" id="KW-0472">Membrane</keyword>
<feature type="transmembrane region" description="Helical" evidence="1">
    <location>
        <begin position="128"/>
        <end position="149"/>
    </location>
</feature>
<dbReference type="OrthoDB" id="2964094at2759"/>
<keyword evidence="1" id="KW-0812">Transmembrane</keyword>
<dbReference type="Proteomes" id="UP000799118">
    <property type="component" value="Unassembled WGS sequence"/>
</dbReference>
<evidence type="ECO:0000313" key="3">
    <source>
        <dbReference type="Proteomes" id="UP000799118"/>
    </source>
</evidence>
<feature type="transmembrane region" description="Helical" evidence="1">
    <location>
        <begin position="37"/>
        <end position="59"/>
    </location>
</feature>
<reference evidence="2" key="1">
    <citation type="journal article" date="2019" name="Environ. Microbiol.">
        <title>Fungal ecological strategies reflected in gene transcription - a case study of two litter decomposers.</title>
        <authorList>
            <person name="Barbi F."/>
            <person name="Kohler A."/>
            <person name="Barry K."/>
            <person name="Baskaran P."/>
            <person name="Daum C."/>
            <person name="Fauchery L."/>
            <person name="Ihrmark K."/>
            <person name="Kuo A."/>
            <person name="LaButti K."/>
            <person name="Lipzen A."/>
            <person name="Morin E."/>
            <person name="Grigoriev I.V."/>
            <person name="Henrissat B."/>
            <person name="Lindahl B."/>
            <person name="Martin F."/>
        </authorList>
    </citation>
    <scope>NUCLEOTIDE SEQUENCE</scope>
    <source>
        <strain evidence="2">JB14</strain>
    </source>
</reference>
<evidence type="ECO:0000256" key="1">
    <source>
        <dbReference type="SAM" id="Phobius"/>
    </source>
</evidence>
<accession>A0A6A4IFK7</accession>
<name>A0A6A4IFK7_9AGAR</name>
<feature type="transmembrane region" description="Helical" evidence="1">
    <location>
        <begin position="66"/>
        <end position="85"/>
    </location>
</feature>
<proteinExistence type="predicted"/>
<dbReference type="AlphaFoldDB" id="A0A6A4IFK7"/>
<feature type="transmembrane region" description="Helical" evidence="1">
    <location>
        <begin position="101"/>
        <end position="121"/>
    </location>
</feature>